<name>A0ABR1TTP1_9PEZI</name>
<accession>A0ABR1TTP1</accession>
<comment type="caution">
    <text evidence="2">The sequence shown here is derived from an EMBL/GenBank/DDBJ whole genome shotgun (WGS) entry which is preliminary data.</text>
</comment>
<dbReference type="EMBL" id="JAQQWL010000011">
    <property type="protein sequence ID" value="KAK8050021.1"/>
    <property type="molecule type" value="Genomic_DNA"/>
</dbReference>
<evidence type="ECO:0000313" key="3">
    <source>
        <dbReference type="Proteomes" id="UP001480595"/>
    </source>
</evidence>
<protein>
    <submittedName>
        <fullName evidence="2">Uncharacterized protein</fullName>
    </submittedName>
</protein>
<gene>
    <name evidence="2" type="ORF">PG994_011751</name>
</gene>
<sequence length="275" mass="30285">MAQHLDHDQAVDMYNQGEDFLDQTNFDNVEIPGLKFEIEPEESLEGLYSFDDTNGLGLYSFDSADGLGAGEPGPDVLADYNILQTSGNEDLFSDLLHNEQVDGMDAAPAYTQFQPQEFQSYVAPGPFNEQPAEQSGLTQYTQAFSMEAPKAFSNTNTARRSLPLSVDTGEASAYDADRYDGFEESDASIPVGEGPVPKYSPLDCPIQTVMVNDGQAHTLRRRGSTPLAPGKIRRNTRRKGDQPDPKLLSEMYYGALPPQKEVGPYPEEWQTAILV</sequence>
<reference evidence="2 3" key="1">
    <citation type="submission" date="2023-01" db="EMBL/GenBank/DDBJ databases">
        <title>Analysis of 21 Apiospora genomes using comparative genomics revels a genus with tremendous synthesis potential of carbohydrate active enzymes and secondary metabolites.</title>
        <authorList>
            <person name="Sorensen T."/>
        </authorList>
    </citation>
    <scope>NUCLEOTIDE SEQUENCE [LARGE SCALE GENOMIC DNA]</scope>
    <source>
        <strain evidence="2 3">CBS 135458</strain>
    </source>
</reference>
<feature type="region of interest" description="Disordered" evidence="1">
    <location>
        <begin position="220"/>
        <end position="248"/>
    </location>
</feature>
<dbReference type="Proteomes" id="UP001480595">
    <property type="component" value="Unassembled WGS sequence"/>
</dbReference>
<evidence type="ECO:0000313" key="2">
    <source>
        <dbReference type="EMBL" id="KAK8050021.1"/>
    </source>
</evidence>
<proteinExistence type="predicted"/>
<evidence type="ECO:0000256" key="1">
    <source>
        <dbReference type="SAM" id="MobiDB-lite"/>
    </source>
</evidence>
<organism evidence="2 3">
    <name type="scientific">Apiospora phragmitis</name>
    <dbReference type="NCBI Taxonomy" id="2905665"/>
    <lineage>
        <taxon>Eukaryota</taxon>
        <taxon>Fungi</taxon>
        <taxon>Dikarya</taxon>
        <taxon>Ascomycota</taxon>
        <taxon>Pezizomycotina</taxon>
        <taxon>Sordariomycetes</taxon>
        <taxon>Xylariomycetidae</taxon>
        <taxon>Amphisphaeriales</taxon>
        <taxon>Apiosporaceae</taxon>
        <taxon>Apiospora</taxon>
    </lineage>
</organism>
<dbReference type="GeneID" id="92096223"/>
<dbReference type="RefSeq" id="XP_066712270.1">
    <property type="nucleotide sequence ID" value="XM_066863160.1"/>
</dbReference>
<keyword evidence="3" id="KW-1185">Reference proteome</keyword>